<dbReference type="Proteomes" id="UP001207440">
    <property type="component" value="Unassembled WGS sequence"/>
</dbReference>
<sequence>MRIILVLAFLVGAFFQGFGQKKNFYLYKGVMDGKTPITMYLQSEDNGCTGDLYYMGMYSYGSDKWIQLGVNNNDRNQFVLVEEGVTGVLILQRTKKGFSGLWISPDTKKQLKVELIQEKFQPKEKEVYEQKLENLNYENHDC</sequence>
<dbReference type="AlphaFoldDB" id="A0AAP3ALY5"/>
<accession>A0AAP3ALY5</accession>
<name>A0AAP3ALY5_RIEAN</name>
<proteinExistence type="predicted"/>
<reference evidence="1" key="1">
    <citation type="submission" date="2022-10" db="EMBL/GenBank/DDBJ databases">
        <title>Sifting through the core-genome to identify putative cross-protective antigens against Riemerella anatipestifer.</title>
        <authorList>
            <person name="Zheng X."/>
            <person name="Zhang W."/>
        </authorList>
    </citation>
    <scope>NUCLEOTIDE SEQUENCE</scope>
    <source>
        <strain evidence="1">ZWRA178</strain>
    </source>
</reference>
<comment type="caution">
    <text evidence="1">The sequence shown here is derived from an EMBL/GenBank/DDBJ whole genome shotgun (WGS) entry which is preliminary data.</text>
</comment>
<gene>
    <name evidence="1" type="ORF">OKE68_08580</name>
</gene>
<dbReference type="RefSeq" id="WP_064970514.1">
    <property type="nucleotide sequence ID" value="NZ_CP029760.1"/>
</dbReference>
<organism evidence="1 2">
    <name type="scientific">Riemerella anatipestifer</name>
    <name type="common">Moraxella anatipestifer</name>
    <dbReference type="NCBI Taxonomy" id="34085"/>
    <lineage>
        <taxon>Bacteria</taxon>
        <taxon>Pseudomonadati</taxon>
        <taxon>Bacteroidota</taxon>
        <taxon>Flavobacteriia</taxon>
        <taxon>Flavobacteriales</taxon>
        <taxon>Weeksellaceae</taxon>
        <taxon>Riemerella</taxon>
    </lineage>
</organism>
<protein>
    <submittedName>
        <fullName evidence="1">Uncharacterized protein</fullName>
    </submittedName>
</protein>
<evidence type="ECO:0000313" key="1">
    <source>
        <dbReference type="EMBL" id="MCW0524368.1"/>
    </source>
</evidence>
<evidence type="ECO:0000313" key="2">
    <source>
        <dbReference type="Proteomes" id="UP001207440"/>
    </source>
</evidence>
<dbReference type="EMBL" id="JAOZYT010000057">
    <property type="protein sequence ID" value="MCW0524368.1"/>
    <property type="molecule type" value="Genomic_DNA"/>
</dbReference>